<dbReference type="SUPFAM" id="SSF52047">
    <property type="entry name" value="RNI-like"/>
    <property type="match status" value="1"/>
</dbReference>
<sequence>MSLPLEILDIILVRVRFKPLAQICCLSGAWHHRWESVPFLDIKFSTGAGGSSGSCVLWLCASPIRAFRADGVGKCDIYCAARWLRSLSGRSNLNLTLSLLGLTLFSWSALIRLHLECCHMLHTTHCFSGFFPTLLSLVLDHVALPFMGGRAQLECLIATTPRLAVLNLSFVYTLSEGDNIDTCAIWPPNRRKLSFAMMGAMDNGLPIFGVVPTARDA</sequence>
<reference evidence="1" key="3">
    <citation type="submission" date="2015-04" db="UniProtKB">
        <authorList>
            <consortium name="EnsemblPlants"/>
        </authorList>
    </citation>
    <scope>IDENTIFICATION</scope>
</reference>
<accession>A0A0D9X5U4</accession>
<reference evidence="2" key="2">
    <citation type="submission" date="2013-12" db="EMBL/GenBank/DDBJ databases">
        <authorList>
            <person name="Yu Y."/>
            <person name="Lee S."/>
            <person name="de Baynast K."/>
            <person name="Wissotski M."/>
            <person name="Liu L."/>
            <person name="Talag J."/>
            <person name="Goicoechea J."/>
            <person name="Angelova A."/>
            <person name="Jetty R."/>
            <person name="Kudrna D."/>
            <person name="Golser W."/>
            <person name="Rivera L."/>
            <person name="Zhang J."/>
            <person name="Wing R."/>
        </authorList>
    </citation>
    <scope>NUCLEOTIDE SEQUENCE</scope>
</reference>
<dbReference type="Gramene" id="LPERR08G06800.1">
    <property type="protein sequence ID" value="LPERR08G06800.1"/>
    <property type="gene ID" value="LPERR08G06800"/>
</dbReference>
<evidence type="ECO:0000313" key="1">
    <source>
        <dbReference type="EnsemblPlants" id="LPERR08G06800.1"/>
    </source>
</evidence>
<proteinExistence type="predicted"/>
<dbReference type="AlphaFoldDB" id="A0A0D9X5U4"/>
<dbReference type="HOGENOM" id="CLU_010721_12_2_1"/>
<dbReference type="PANTHER" id="PTHR31639">
    <property type="entry name" value="F-BOX PROTEIN-LIKE"/>
    <property type="match status" value="1"/>
</dbReference>
<dbReference type="SUPFAM" id="SSF81383">
    <property type="entry name" value="F-box domain"/>
    <property type="match status" value="1"/>
</dbReference>
<dbReference type="STRING" id="77586.A0A0D9X5U4"/>
<dbReference type="InterPro" id="IPR036047">
    <property type="entry name" value="F-box-like_dom_sf"/>
</dbReference>
<dbReference type="PANTHER" id="PTHR31639:SF297">
    <property type="entry name" value="OS08G0267800 PROTEIN"/>
    <property type="match status" value="1"/>
</dbReference>
<organism evidence="1 2">
    <name type="scientific">Leersia perrieri</name>
    <dbReference type="NCBI Taxonomy" id="77586"/>
    <lineage>
        <taxon>Eukaryota</taxon>
        <taxon>Viridiplantae</taxon>
        <taxon>Streptophyta</taxon>
        <taxon>Embryophyta</taxon>
        <taxon>Tracheophyta</taxon>
        <taxon>Spermatophyta</taxon>
        <taxon>Magnoliopsida</taxon>
        <taxon>Liliopsida</taxon>
        <taxon>Poales</taxon>
        <taxon>Poaceae</taxon>
        <taxon>BOP clade</taxon>
        <taxon>Oryzoideae</taxon>
        <taxon>Oryzeae</taxon>
        <taxon>Oryzinae</taxon>
        <taxon>Leersia</taxon>
    </lineage>
</organism>
<dbReference type="EnsemblPlants" id="LPERR08G06800.1">
    <property type="protein sequence ID" value="LPERR08G06800.1"/>
    <property type="gene ID" value="LPERR08G06800"/>
</dbReference>
<evidence type="ECO:0000313" key="2">
    <source>
        <dbReference type="Proteomes" id="UP000032180"/>
    </source>
</evidence>
<evidence type="ECO:0008006" key="3">
    <source>
        <dbReference type="Google" id="ProtNLM"/>
    </source>
</evidence>
<keyword evidence="2" id="KW-1185">Reference proteome</keyword>
<name>A0A0D9X5U4_9ORYZ</name>
<reference evidence="1 2" key="1">
    <citation type="submission" date="2012-08" db="EMBL/GenBank/DDBJ databases">
        <title>Oryza genome evolution.</title>
        <authorList>
            <person name="Wing R.A."/>
        </authorList>
    </citation>
    <scope>NUCLEOTIDE SEQUENCE</scope>
</reference>
<protein>
    <recommendedName>
        <fullName evidence="3">F-box domain-containing protein</fullName>
    </recommendedName>
</protein>
<dbReference type="Proteomes" id="UP000032180">
    <property type="component" value="Chromosome 8"/>
</dbReference>
<dbReference type="eggNOG" id="ENOG502R3YX">
    <property type="taxonomic scope" value="Eukaryota"/>
</dbReference>